<proteinExistence type="inferred from homology"/>
<dbReference type="PANTHER" id="PTHR30237:SF2">
    <property type="entry name" value="MUREIN TETRAPEPTIDE CARBOXYPEPTIDASE"/>
    <property type="match status" value="1"/>
</dbReference>
<comment type="caution">
    <text evidence="8">The sequence shown here is derived from an EMBL/GenBank/DDBJ whole genome shotgun (WGS) entry which is preliminary data.</text>
</comment>
<evidence type="ECO:0000256" key="4">
    <source>
        <dbReference type="ARBA" id="ARBA00022801"/>
    </source>
</evidence>
<comment type="similarity">
    <text evidence="1">Belongs to the peptidase S66 family.</text>
</comment>
<dbReference type="InterPro" id="IPR040921">
    <property type="entry name" value="Peptidase_S66C"/>
</dbReference>
<keyword evidence="4" id="KW-0378">Hydrolase</keyword>
<dbReference type="InterPro" id="IPR040449">
    <property type="entry name" value="Peptidase_S66_N"/>
</dbReference>
<evidence type="ECO:0000256" key="5">
    <source>
        <dbReference type="ARBA" id="ARBA00022825"/>
    </source>
</evidence>
<feature type="domain" description="LD-carboxypeptidase C-terminal" evidence="7">
    <location>
        <begin position="198"/>
        <end position="308"/>
    </location>
</feature>
<dbReference type="InterPro" id="IPR003507">
    <property type="entry name" value="S66_fam"/>
</dbReference>
<evidence type="ECO:0000259" key="7">
    <source>
        <dbReference type="Pfam" id="PF17676"/>
    </source>
</evidence>
<dbReference type="SUPFAM" id="SSF52317">
    <property type="entry name" value="Class I glutamine amidotransferase-like"/>
    <property type="match status" value="1"/>
</dbReference>
<dbReference type="PANTHER" id="PTHR30237">
    <property type="entry name" value="MURAMOYLTETRAPEPTIDE CARBOXYPEPTIDASE"/>
    <property type="match status" value="1"/>
</dbReference>
<reference evidence="9" key="1">
    <citation type="journal article" date="2019" name="Int. J. Syst. Evol. Microbiol.">
        <title>The Global Catalogue of Microorganisms (GCM) 10K type strain sequencing project: providing services to taxonomists for standard genome sequencing and annotation.</title>
        <authorList>
            <consortium name="The Broad Institute Genomics Platform"/>
            <consortium name="The Broad Institute Genome Sequencing Center for Infectious Disease"/>
            <person name="Wu L."/>
            <person name="Ma J."/>
        </authorList>
    </citation>
    <scope>NUCLEOTIDE SEQUENCE [LARGE SCALE GENOMIC DNA]</scope>
    <source>
        <strain evidence="9">JCM 6833</strain>
    </source>
</reference>
<dbReference type="RefSeq" id="WP_344540694.1">
    <property type="nucleotide sequence ID" value="NZ_BAAATD010000003.1"/>
</dbReference>
<dbReference type="Pfam" id="PF17676">
    <property type="entry name" value="Peptidase_S66C"/>
    <property type="match status" value="1"/>
</dbReference>
<keyword evidence="5" id="KW-0720">Serine protease</keyword>
<evidence type="ECO:0000313" key="9">
    <source>
        <dbReference type="Proteomes" id="UP001501509"/>
    </source>
</evidence>
<dbReference type="CDD" id="cd07025">
    <property type="entry name" value="Peptidase_S66"/>
    <property type="match status" value="1"/>
</dbReference>
<dbReference type="SUPFAM" id="SSF141986">
    <property type="entry name" value="LD-carboxypeptidase A C-terminal domain-like"/>
    <property type="match status" value="1"/>
</dbReference>
<evidence type="ECO:0000256" key="1">
    <source>
        <dbReference type="ARBA" id="ARBA00010233"/>
    </source>
</evidence>
<dbReference type="Gene3D" id="3.40.50.10740">
    <property type="entry name" value="Class I glutamine amidotransferase-like"/>
    <property type="match status" value="1"/>
</dbReference>
<evidence type="ECO:0000256" key="3">
    <source>
        <dbReference type="ARBA" id="ARBA00022670"/>
    </source>
</evidence>
<protein>
    <submittedName>
        <fullName evidence="8">LD-carboxypeptidase</fullName>
    </submittedName>
</protein>
<accession>A0ABP6BWR1</accession>
<dbReference type="EMBL" id="BAAATD010000003">
    <property type="protein sequence ID" value="GAA2591501.1"/>
    <property type="molecule type" value="Genomic_DNA"/>
</dbReference>
<keyword evidence="9" id="KW-1185">Reference proteome</keyword>
<organism evidence="8 9">
    <name type="scientific">Actinomadura fulvescens</name>
    <dbReference type="NCBI Taxonomy" id="46160"/>
    <lineage>
        <taxon>Bacteria</taxon>
        <taxon>Bacillati</taxon>
        <taxon>Actinomycetota</taxon>
        <taxon>Actinomycetes</taxon>
        <taxon>Streptosporangiales</taxon>
        <taxon>Thermomonosporaceae</taxon>
        <taxon>Actinomadura</taxon>
    </lineage>
</organism>
<gene>
    <name evidence="8" type="ORF">GCM10010411_25580</name>
</gene>
<dbReference type="Gene3D" id="3.50.30.60">
    <property type="entry name" value="LD-carboxypeptidase A C-terminal domain-like"/>
    <property type="match status" value="1"/>
</dbReference>
<keyword evidence="3" id="KW-0645">Protease</keyword>
<dbReference type="PIRSF" id="PIRSF028757">
    <property type="entry name" value="LD-carboxypeptidase"/>
    <property type="match status" value="1"/>
</dbReference>
<dbReference type="Proteomes" id="UP001501509">
    <property type="component" value="Unassembled WGS sequence"/>
</dbReference>
<dbReference type="InterPro" id="IPR027478">
    <property type="entry name" value="LdcA_N"/>
</dbReference>
<dbReference type="InterPro" id="IPR029062">
    <property type="entry name" value="Class_I_gatase-like"/>
</dbReference>
<sequence>MISGGARGFARLRPGDRVAVIAPSGPVDPGRLESGCGVLRDLGLDVVVAKHALDRVNLGEVGTVRDDWQRLAGTDADRAADLQAAWCDPDVRAVVCARGGYGATRILDHLDWAAMAGAAVTDRGPKILHGSSDITALHTAFGARFGVTTAFGPMPAGVLADGAGDDHEASLASLRTAWFGGAPEPVVGTHALSPGRAEGPLTGGTLALLTATLGTPWAPAPAAGHIVFLEDVTEAPYRIDRMLTQLLQAGWFDGATGVVLGPWTGCGDPAEADAVVAGRLGPLGVPILAGIPAGHGTRQLTLELGAPALLDADAGTLTLHVPAGGVR</sequence>
<feature type="domain" description="LD-carboxypeptidase N-terminal" evidence="6">
    <location>
        <begin position="18"/>
        <end position="152"/>
    </location>
</feature>
<name>A0ABP6BWR1_9ACTN</name>
<dbReference type="InterPro" id="IPR027461">
    <property type="entry name" value="Carboxypeptidase_A_C_sf"/>
</dbReference>
<evidence type="ECO:0000256" key="2">
    <source>
        <dbReference type="ARBA" id="ARBA00022645"/>
    </source>
</evidence>
<keyword evidence="2" id="KW-0121">Carboxypeptidase</keyword>
<evidence type="ECO:0000259" key="6">
    <source>
        <dbReference type="Pfam" id="PF02016"/>
    </source>
</evidence>
<dbReference type="Pfam" id="PF02016">
    <property type="entry name" value="Peptidase_S66"/>
    <property type="match status" value="1"/>
</dbReference>
<evidence type="ECO:0000313" key="8">
    <source>
        <dbReference type="EMBL" id="GAA2591501.1"/>
    </source>
</evidence>